<feature type="domain" description="Solute-binding protein family 3/N-terminal" evidence="2">
    <location>
        <begin position="15"/>
        <end position="224"/>
    </location>
</feature>
<dbReference type="Gene3D" id="3.40.190.10">
    <property type="entry name" value="Periplasmic binding protein-like II"/>
    <property type="match status" value="2"/>
</dbReference>
<dbReference type="InterPro" id="IPR001638">
    <property type="entry name" value="Solute-binding_3/MltF_N"/>
</dbReference>
<proteinExistence type="predicted"/>
<evidence type="ECO:0000256" key="1">
    <source>
        <dbReference type="ARBA" id="ARBA00022729"/>
    </source>
</evidence>
<dbReference type="Pfam" id="PF00497">
    <property type="entry name" value="SBP_bac_3"/>
    <property type="match status" value="1"/>
</dbReference>
<organism evidence="3 4">
    <name type="scientific">Sulfitobacter geojensis</name>
    <dbReference type="NCBI Taxonomy" id="1342299"/>
    <lineage>
        <taxon>Bacteria</taxon>
        <taxon>Pseudomonadati</taxon>
        <taxon>Pseudomonadota</taxon>
        <taxon>Alphaproteobacteria</taxon>
        <taxon>Rhodobacterales</taxon>
        <taxon>Roseobacteraceae</taxon>
        <taxon>Sulfitobacter</taxon>
    </lineage>
</organism>
<dbReference type="AlphaFoldDB" id="A0AAE2VY96"/>
<evidence type="ECO:0000259" key="2">
    <source>
        <dbReference type="SMART" id="SM00062"/>
    </source>
</evidence>
<evidence type="ECO:0000313" key="4">
    <source>
        <dbReference type="Proteomes" id="UP000732193"/>
    </source>
</evidence>
<sequence>MTMQAELKTLARDGVLRVAINTGNRALVQQDGDDLAGVSPALAKRLADEIGARMEPVIYSGAGKVFDDAHLDKWDVGFLAIDPMRAEKIAFTEPYIVIEATYAVRSASAFVDVEDVDATGVKILTSTGSAYDMHLTKNLQHATLEHSGTPPESFEEFRAGRCDAVAGVRASLEAAFSTSPDVRILTGVLTSVRQAMVLPDNTDPRIAALNEFVTQAISDGFVEAAQTA</sequence>
<dbReference type="SMART" id="SM00062">
    <property type="entry name" value="PBPb"/>
    <property type="match status" value="1"/>
</dbReference>
<gene>
    <name evidence="3" type="ORF">JQV55_10260</name>
</gene>
<dbReference type="Proteomes" id="UP000732193">
    <property type="component" value="Unassembled WGS sequence"/>
</dbReference>
<reference evidence="3 4" key="1">
    <citation type="submission" date="2021-01" db="EMBL/GenBank/DDBJ databases">
        <title>Diatom-associated Roseobacters Show Island Model of Population Structure.</title>
        <authorList>
            <person name="Qu L."/>
            <person name="Feng X."/>
            <person name="Chen Y."/>
            <person name="Li L."/>
            <person name="Wang X."/>
            <person name="Hu Z."/>
            <person name="Wang H."/>
            <person name="Luo H."/>
        </authorList>
    </citation>
    <scope>NUCLEOTIDE SEQUENCE [LARGE SCALE GENOMIC DNA]</scope>
    <source>
        <strain evidence="3 4">TR60-84</strain>
    </source>
</reference>
<evidence type="ECO:0000313" key="3">
    <source>
        <dbReference type="EMBL" id="MBM1713946.1"/>
    </source>
</evidence>
<keyword evidence="4" id="KW-1185">Reference proteome</keyword>
<dbReference type="PANTHER" id="PTHR35936">
    <property type="entry name" value="MEMBRANE-BOUND LYTIC MUREIN TRANSGLYCOSYLASE F"/>
    <property type="match status" value="1"/>
</dbReference>
<comment type="caution">
    <text evidence="3">The sequence shown here is derived from an EMBL/GenBank/DDBJ whole genome shotgun (WGS) entry which is preliminary data.</text>
</comment>
<accession>A0AAE2VY96</accession>
<dbReference type="PANTHER" id="PTHR35936:SF17">
    <property type="entry name" value="ARGININE-BINDING EXTRACELLULAR PROTEIN ARTP"/>
    <property type="match status" value="1"/>
</dbReference>
<dbReference type="RefSeq" id="WP_203242190.1">
    <property type="nucleotide sequence ID" value="NZ_JAFBRH010000002.1"/>
</dbReference>
<dbReference type="SUPFAM" id="SSF53850">
    <property type="entry name" value="Periplasmic binding protein-like II"/>
    <property type="match status" value="1"/>
</dbReference>
<keyword evidence="1" id="KW-0732">Signal</keyword>
<protein>
    <submittedName>
        <fullName evidence="3">Transporter substrate-binding domain-containing protein</fullName>
    </submittedName>
</protein>
<name>A0AAE2VY96_9RHOB</name>
<dbReference type="EMBL" id="JAFBRM010000002">
    <property type="protein sequence ID" value="MBM1713946.1"/>
    <property type="molecule type" value="Genomic_DNA"/>
</dbReference>